<name>A0A1E1W9J5_PECGO</name>
<evidence type="ECO:0000313" key="2">
    <source>
        <dbReference type="EMBL" id="JAT91037.1"/>
    </source>
</evidence>
<dbReference type="EMBL" id="GDQN01007374">
    <property type="protein sequence ID" value="JAT83680.1"/>
    <property type="molecule type" value="Transcribed_RNA"/>
</dbReference>
<sequence length="117" mass="12997">MVVPSVTMNELSEEIQTTKNETVKKVLIGILNDFMDLQYGKTTPYTSGQAVLPNETTIQDVDIAAAQTNDRKFKDIFVKISETYKSGDLTPQSKNGDNGLFWDPKCTPVLVLVRSNP</sequence>
<dbReference type="EMBL" id="GDQN01000017">
    <property type="protein sequence ID" value="JAT91037.1"/>
    <property type="molecule type" value="Transcribed_RNA"/>
</dbReference>
<organism evidence="1">
    <name type="scientific">Pectinophora gossypiella</name>
    <name type="common">Cotton pink bollworm</name>
    <name type="synonym">Depressaria gossypiella</name>
    <dbReference type="NCBI Taxonomy" id="13191"/>
    <lineage>
        <taxon>Eukaryota</taxon>
        <taxon>Metazoa</taxon>
        <taxon>Ecdysozoa</taxon>
        <taxon>Arthropoda</taxon>
        <taxon>Hexapoda</taxon>
        <taxon>Insecta</taxon>
        <taxon>Pterygota</taxon>
        <taxon>Neoptera</taxon>
        <taxon>Endopterygota</taxon>
        <taxon>Lepidoptera</taxon>
        <taxon>Glossata</taxon>
        <taxon>Ditrysia</taxon>
        <taxon>Gelechioidea</taxon>
        <taxon>Gelechiidae</taxon>
        <taxon>Apatetrinae</taxon>
        <taxon>Pectinophora</taxon>
    </lineage>
</organism>
<evidence type="ECO:0000313" key="1">
    <source>
        <dbReference type="EMBL" id="JAT83680.1"/>
    </source>
</evidence>
<reference evidence="1" key="1">
    <citation type="submission" date="2015-09" db="EMBL/GenBank/DDBJ databases">
        <title>De novo assembly of Pectinophora gossypiella (Pink Bollworm) gut transcriptome.</title>
        <authorList>
            <person name="Tassone E.E."/>
        </authorList>
    </citation>
    <scope>NUCLEOTIDE SEQUENCE</scope>
</reference>
<dbReference type="AlphaFoldDB" id="A0A1E1W9J5"/>
<proteinExistence type="predicted"/>
<gene>
    <name evidence="1" type="ORF">g.13805</name>
    <name evidence="2" type="ORF">g.13807</name>
</gene>
<accession>A0A1E1W9J5</accession>
<protein>
    <submittedName>
        <fullName evidence="1">Uncharacterized protein</fullName>
    </submittedName>
</protein>